<keyword evidence="10" id="KW-0966">Cell projection</keyword>
<dbReference type="InterPro" id="IPR011491">
    <property type="entry name" value="FlgE_D2"/>
</dbReference>
<protein>
    <recommendedName>
        <fullName evidence="3 5">Flagellar hook protein FlgE</fullName>
    </recommendedName>
</protein>
<evidence type="ECO:0000256" key="2">
    <source>
        <dbReference type="ARBA" id="ARBA00009677"/>
    </source>
</evidence>
<dbReference type="NCBIfam" id="TIGR03506">
    <property type="entry name" value="FlgEFG_subfam"/>
    <property type="match status" value="1"/>
</dbReference>
<keyword evidence="11" id="KW-1185">Reference proteome</keyword>
<feature type="domain" description="Flagellar basal body rod protein N-terminal" evidence="6">
    <location>
        <begin position="6"/>
        <end position="31"/>
    </location>
</feature>
<keyword evidence="10" id="KW-0969">Cilium</keyword>
<dbReference type="Pfam" id="PF07559">
    <property type="entry name" value="FlgE_D2"/>
    <property type="match status" value="1"/>
</dbReference>
<evidence type="ECO:0000313" key="11">
    <source>
        <dbReference type="Proteomes" id="UP000247540"/>
    </source>
</evidence>
<dbReference type="OrthoDB" id="8578401at2"/>
<dbReference type="NCBIfam" id="NF004238">
    <property type="entry name" value="PRK05682.1-1"/>
    <property type="match status" value="1"/>
</dbReference>
<evidence type="ECO:0000256" key="5">
    <source>
        <dbReference type="RuleBase" id="RU362116"/>
    </source>
</evidence>
<evidence type="ECO:0000256" key="4">
    <source>
        <dbReference type="ARBA" id="ARBA00023143"/>
    </source>
</evidence>
<dbReference type="GO" id="GO:0009425">
    <property type="term" value="C:bacterial-type flagellum basal body"/>
    <property type="evidence" value="ECO:0007669"/>
    <property type="project" value="UniProtKB-SubCell"/>
</dbReference>
<accession>A0A318SER3</accession>
<dbReference type="PANTHER" id="PTHR30435:SF1">
    <property type="entry name" value="FLAGELLAR HOOK PROTEIN FLGE"/>
    <property type="match status" value="1"/>
</dbReference>
<dbReference type="InterPro" id="IPR053967">
    <property type="entry name" value="LlgE_F_G-like_D1"/>
</dbReference>
<feature type="domain" description="Flagellar hook protein FlgE D2" evidence="8">
    <location>
        <begin position="161"/>
        <end position="281"/>
    </location>
</feature>
<evidence type="ECO:0000313" key="10">
    <source>
        <dbReference type="EMBL" id="PYE75019.1"/>
    </source>
</evidence>
<dbReference type="SUPFAM" id="SSF117143">
    <property type="entry name" value="Flagellar hook protein flgE"/>
    <property type="match status" value="1"/>
</dbReference>
<evidence type="ECO:0000256" key="1">
    <source>
        <dbReference type="ARBA" id="ARBA00004117"/>
    </source>
</evidence>
<dbReference type="EMBL" id="QJTC01000021">
    <property type="protein sequence ID" value="PYE75019.1"/>
    <property type="molecule type" value="Genomic_DNA"/>
</dbReference>
<evidence type="ECO:0000259" key="9">
    <source>
        <dbReference type="Pfam" id="PF22692"/>
    </source>
</evidence>
<dbReference type="RefSeq" id="WP_110466419.1">
    <property type="nucleotide sequence ID" value="NZ_JAMOFZ010000020.1"/>
</dbReference>
<gene>
    <name evidence="10" type="ORF">DFQ15_12140</name>
</gene>
<dbReference type="Pfam" id="PF22692">
    <property type="entry name" value="LlgE_F_G_D1"/>
    <property type="match status" value="1"/>
</dbReference>
<comment type="subcellular location">
    <subcellularLocation>
        <location evidence="1 5">Bacterial flagellum basal body</location>
    </subcellularLocation>
</comment>
<dbReference type="PANTHER" id="PTHR30435">
    <property type="entry name" value="FLAGELLAR PROTEIN"/>
    <property type="match status" value="1"/>
</dbReference>
<keyword evidence="4 5" id="KW-0975">Bacterial flagellum</keyword>
<dbReference type="Gene3D" id="2.60.98.20">
    <property type="entry name" value="Flagellar hook protein FlgE"/>
    <property type="match status" value="1"/>
</dbReference>
<evidence type="ECO:0000256" key="3">
    <source>
        <dbReference type="ARBA" id="ARBA00019015"/>
    </source>
</evidence>
<dbReference type="InterPro" id="IPR037058">
    <property type="entry name" value="Falgellar_hook_FlgE_sf"/>
</dbReference>
<dbReference type="InterPro" id="IPR020013">
    <property type="entry name" value="Flagellar_FlgE/F/G"/>
</dbReference>
<feature type="domain" description="Flagellar hook protein FlgE/F/G-like D1" evidence="9">
    <location>
        <begin position="84"/>
        <end position="128"/>
    </location>
</feature>
<dbReference type="GO" id="GO:0005829">
    <property type="term" value="C:cytosol"/>
    <property type="evidence" value="ECO:0007669"/>
    <property type="project" value="TreeGrafter"/>
</dbReference>
<dbReference type="Proteomes" id="UP000247540">
    <property type="component" value="Unassembled WGS sequence"/>
</dbReference>
<proteinExistence type="inferred from homology"/>
<organism evidence="10 11">
    <name type="scientific">Xylophilus ampelinus</name>
    <dbReference type="NCBI Taxonomy" id="54067"/>
    <lineage>
        <taxon>Bacteria</taxon>
        <taxon>Pseudomonadati</taxon>
        <taxon>Pseudomonadota</taxon>
        <taxon>Betaproteobacteria</taxon>
        <taxon>Burkholderiales</taxon>
        <taxon>Xylophilus</taxon>
    </lineage>
</organism>
<evidence type="ECO:0000259" key="7">
    <source>
        <dbReference type="Pfam" id="PF06429"/>
    </source>
</evidence>
<sequence length="400" mass="41100">MSFQQGLSGLNASSRNLDVIGHNIANANTTGMKASRAEFSELYAGNIGTSGGTAAGIGVAVSTVSQQFTQGNITTTGNSLDVSINGSGFFTVAQPNGDLAYTRAGNFKLDATGNIITNDGAKLQGDIIDPVTGAISKGALTVPTGKGVAGKETTTGKLELNLDTRAPVASAQVPPTPTTTYGTSLNVYDKQGAAIPVNLYFVKTGPNAWNAYTKPDASDTPTALTFDTSGKLLTPNPATMTLTGLQNAGSTSDPVSVAFDLSGMTQNASSFAVSDLAQNGYAPGQLTGMSIENDGTLTTRYSNGQTQSAGRVTLSNFRNVQGLEVSNGGYWKQTAASGAPITSNPGSGSFGQLRSGALEDSTVDLTGELVNMMTAQRAYQANAQTIKTQDQVMSTLVNLR</sequence>
<reference evidence="10 11" key="1">
    <citation type="submission" date="2018-06" db="EMBL/GenBank/DDBJ databases">
        <title>Genomic Encyclopedia of Type Strains, Phase III (KMG-III): the genomes of soil and plant-associated and newly described type strains.</title>
        <authorList>
            <person name="Whitman W."/>
        </authorList>
    </citation>
    <scope>NUCLEOTIDE SEQUENCE [LARGE SCALE GENOMIC DNA]</scope>
    <source>
        <strain evidence="10 11">CECT 7646</strain>
    </source>
</reference>
<comment type="similarity">
    <text evidence="2 5">Belongs to the flagella basal body rod proteins family.</text>
</comment>
<comment type="caution">
    <text evidence="10">The sequence shown here is derived from an EMBL/GenBank/DDBJ whole genome shotgun (WGS) entry which is preliminary data.</text>
</comment>
<dbReference type="Pfam" id="PF00460">
    <property type="entry name" value="Flg_bb_rod"/>
    <property type="match status" value="1"/>
</dbReference>
<evidence type="ECO:0000259" key="8">
    <source>
        <dbReference type="Pfam" id="PF07559"/>
    </source>
</evidence>
<comment type="function">
    <text evidence="5">A flexible structure which links the flagellar filament to the drive apparatus in the basal body.</text>
</comment>
<dbReference type="AlphaFoldDB" id="A0A318SER3"/>
<dbReference type="InterPro" id="IPR037925">
    <property type="entry name" value="FlgE/F/G-like"/>
</dbReference>
<dbReference type="GO" id="GO:0009424">
    <property type="term" value="C:bacterial-type flagellum hook"/>
    <property type="evidence" value="ECO:0007669"/>
    <property type="project" value="TreeGrafter"/>
</dbReference>
<name>A0A318SER3_9BURK</name>
<dbReference type="GO" id="GO:0071978">
    <property type="term" value="P:bacterial-type flagellum-dependent swarming motility"/>
    <property type="evidence" value="ECO:0007669"/>
    <property type="project" value="TreeGrafter"/>
</dbReference>
<dbReference type="Pfam" id="PF06429">
    <property type="entry name" value="Flg_bbr_C"/>
    <property type="match status" value="1"/>
</dbReference>
<keyword evidence="10" id="KW-0282">Flagellum</keyword>
<dbReference type="InterPro" id="IPR010930">
    <property type="entry name" value="Flg_bb/hook_C_dom"/>
</dbReference>
<evidence type="ECO:0000259" key="6">
    <source>
        <dbReference type="Pfam" id="PF00460"/>
    </source>
</evidence>
<dbReference type="InterPro" id="IPR001444">
    <property type="entry name" value="Flag_bb_rod_N"/>
</dbReference>
<feature type="domain" description="Flagellar basal-body/hook protein C-terminal" evidence="7">
    <location>
        <begin position="354"/>
        <end position="399"/>
    </location>
</feature>